<organism evidence="1 2">
    <name type="scientific">Kipferlia bialata</name>
    <dbReference type="NCBI Taxonomy" id="797122"/>
    <lineage>
        <taxon>Eukaryota</taxon>
        <taxon>Metamonada</taxon>
        <taxon>Carpediemonas-like organisms</taxon>
        <taxon>Kipferlia</taxon>
    </lineage>
</organism>
<sequence>SSLSSDGVLSLSGTDGVSVGASGSAYTLPAAKGTEGQVLSLSDDSGTVAWADAASGSTDGAPTYTTTYLPQSDMEYIPEYAPVFKNEFTFGALCEEWDYSERCAFTPDMFPDSVGEFVGIAASTCSWGVECSITLVGGAGPISDFATAGVSYYTPDGIN</sequence>
<dbReference type="AlphaFoldDB" id="A0A9K3DAR2"/>
<reference evidence="1 2" key="1">
    <citation type="journal article" date="2018" name="PLoS ONE">
        <title>The draft genome of Kipferlia bialata reveals reductive genome evolution in fornicate parasites.</title>
        <authorList>
            <person name="Tanifuji G."/>
            <person name="Takabayashi S."/>
            <person name="Kume K."/>
            <person name="Takagi M."/>
            <person name="Nakayama T."/>
            <person name="Kamikawa R."/>
            <person name="Inagaki Y."/>
            <person name="Hashimoto T."/>
        </authorList>
    </citation>
    <scope>NUCLEOTIDE SEQUENCE [LARGE SCALE GENOMIC DNA]</scope>
    <source>
        <strain evidence="1">NY0173</strain>
    </source>
</reference>
<protein>
    <submittedName>
        <fullName evidence="1">Uncharacterized protein</fullName>
    </submittedName>
</protein>
<evidence type="ECO:0000313" key="2">
    <source>
        <dbReference type="Proteomes" id="UP000265618"/>
    </source>
</evidence>
<comment type="caution">
    <text evidence="1">The sequence shown here is derived from an EMBL/GenBank/DDBJ whole genome shotgun (WGS) entry which is preliminary data.</text>
</comment>
<gene>
    <name evidence="1" type="ORF">KIPB_015579</name>
</gene>
<dbReference type="EMBL" id="BDIP01008837">
    <property type="protein sequence ID" value="GIQ92041.1"/>
    <property type="molecule type" value="Genomic_DNA"/>
</dbReference>
<dbReference type="Proteomes" id="UP000265618">
    <property type="component" value="Unassembled WGS sequence"/>
</dbReference>
<keyword evidence="2" id="KW-1185">Reference proteome</keyword>
<proteinExistence type="predicted"/>
<evidence type="ECO:0000313" key="1">
    <source>
        <dbReference type="EMBL" id="GIQ92041.1"/>
    </source>
</evidence>
<accession>A0A9K3DAR2</accession>
<name>A0A9K3DAR2_9EUKA</name>
<feature type="non-terminal residue" evidence="1">
    <location>
        <position position="159"/>
    </location>
</feature>
<feature type="non-terminal residue" evidence="1">
    <location>
        <position position="1"/>
    </location>
</feature>